<dbReference type="PANTHER" id="PTHR43744">
    <property type="entry name" value="ABC TRANSPORTER PERMEASE PROTEIN MG189-RELATED-RELATED"/>
    <property type="match status" value="1"/>
</dbReference>
<dbReference type="SUPFAM" id="SSF161098">
    <property type="entry name" value="MetI-like"/>
    <property type="match status" value="1"/>
</dbReference>
<keyword evidence="5 7" id="KW-1133">Transmembrane helix</keyword>
<dbReference type="AlphaFoldDB" id="A0A942T0G4"/>
<keyword evidence="4 7" id="KW-0812">Transmembrane</keyword>
<comment type="similarity">
    <text evidence="7">Belongs to the binding-protein-dependent transport system permease family.</text>
</comment>
<evidence type="ECO:0000256" key="3">
    <source>
        <dbReference type="ARBA" id="ARBA00022475"/>
    </source>
</evidence>
<protein>
    <submittedName>
        <fullName evidence="9">Carbohydrate ABC transporter permease</fullName>
    </submittedName>
</protein>
<evidence type="ECO:0000256" key="6">
    <source>
        <dbReference type="ARBA" id="ARBA00023136"/>
    </source>
</evidence>
<feature type="domain" description="ABC transmembrane type-1" evidence="8">
    <location>
        <begin position="68"/>
        <end position="260"/>
    </location>
</feature>
<dbReference type="PROSITE" id="PS50928">
    <property type="entry name" value="ABC_TM1"/>
    <property type="match status" value="1"/>
</dbReference>
<dbReference type="Proteomes" id="UP000677265">
    <property type="component" value="Unassembled WGS sequence"/>
</dbReference>
<comment type="subcellular location">
    <subcellularLocation>
        <location evidence="1 7">Cell membrane</location>
        <topology evidence="1 7">Multi-pass membrane protein</topology>
    </subcellularLocation>
</comment>
<evidence type="ECO:0000313" key="10">
    <source>
        <dbReference type="EMBL" id="MCH6265024.1"/>
    </source>
</evidence>
<accession>A0A942T0G4</accession>
<organism evidence="9">
    <name type="scientific">Neobacillus citreus</name>
    <dbReference type="NCBI Taxonomy" id="2833578"/>
    <lineage>
        <taxon>Bacteria</taxon>
        <taxon>Bacillati</taxon>
        <taxon>Bacillota</taxon>
        <taxon>Bacilli</taxon>
        <taxon>Bacillales</taxon>
        <taxon>Bacillaceae</taxon>
        <taxon>Neobacillus</taxon>
    </lineage>
</organism>
<dbReference type="Pfam" id="PF00528">
    <property type="entry name" value="BPD_transp_1"/>
    <property type="match status" value="1"/>
</dbReference>
<comment type="caution">
    <text evidence="9">The sequence shown here is derived from an EMBL/GenBank/DDBJ whole genome shotgun (WGS) entry which is preliminary data.</text>
</comment>
<dbReference type="RefSeq" id="WP_213143830.1">
    <property type="nucleotide sequence ID" value="NZ_JAGYPE020000006.1"/>
</dbReference>
<dbReference type="InterPro" id="IPR000515">
    <property type="entry name" value="MetI-like"/>
</dbReference>
<dbReference type="EMBL" id="JAGYPE010000004">
    <property type="protein sequence ID" value="MBS4183900.1"/>
    <property type="molecule type" value="Genomic_DNA"/>
</dbReference>
<proteinExistence type="inferred from homology"/>
<feature type="transmembrane region" description="Helical" evidence="7">
    <location>
        <begin position="7"/>
        <end position="28"/>
    </location>
</feature>
<name>A0A942T0G4_9BACI</name>
<keyword evidence="2 7" id="KW-0813">Transport</keyword>
<feature type="transmembrane region" description="Helical" evidence="7">
    <location>
        <begin position="67"/>
        <end position="93"/>
    </location>
</feature>
<evidence type="ECO:0000259" key="8">
    <source>
        <dbReference type="PROSITE" id="PS50928"/>
    </source>
</evidence>
<keyword evidence="6 7" id="KW-0472">Membrane</keyword>
<feature type="transmembrane region" description="Helical" evidence="7">
    <location>
        <begin position="181"/>
        <end position="203"/>
    </location>
</feature>
<feature type="transmembrane region" description="Helical" evidence="7">
    <location>
        <begin position="136"/>
        <end position="160"/>
    </location>
</feature>
<dbReference type="GO" id="GO:0005886">
    <property type="term" value="C:plasma membrane"/>
    <property type="evidence" value="ECO:0007669"/>
    <property type="project" value="UniProtKB-SubCell"/>
</dbReference>
<evidence type="ECO:0000313" key="11">
    <source>
        <dbReference type="Proteomes" id="UP000677265"/>
    </source>
</evidence>
<dbReference type="GO" id="GO:0055085">
    <property type="term" value="P:transmembrane transport"/>
    <property type="evidence" value="ECO:0007669"/>
    <property type="project" value="InterPro"/>
</dbReference>
<dbReference type="PANTHER" id="PTHR43744:SF8">
    <property type="entry name" value="SN-GLYCEROL-3-PHOSPHATE TRANSPORT SYSTEM PERMEASE PROTEIN UGPE"/>
    <property type="match status" value="1"/>
</dbReference>
<sequence length="274" mass="30658">MRSVRRSTFYIGMTAFCLIWIYPFLWMVSASFKTQGEFFKNGLSLIPEHFTFENIIRAWNEANFEQYFLNSVLITVGTIIIVLLSTATCGYVLGRYSFRGKKIVYALLIASMFVPTEFAIIPIYDLIKSLGLMNTRFGVILAESGGNHIIFILLFATFFAKIPKELEEAALMDGSGFFRTFFTVMLPLAKPVIGSVVIMQFIWSWNSFLMPLILTLNTPDARPLSVGLYALRGENIVDWTGIAAGGTIAIVPIVVIFLCLQRYFVDGIAGSVKG</sequence>
<dbReference type="InterPro" id="IPR035906">
    <property type="entry name" value="MetI-like_sf"/>
</dbReference>
<evidence type="ECO:0000256" key="4">
    <source>
        <dbReference type="ARBA" id="ARBA00022692"/>
    </source>
</evidence>
<keyword evidence="3" id="KW-1003">Cell membrane</keyword>
<evidence type="ECO:0000313" key="9">
    <source>
        <dbReference type="EMBL" id="MBS4183900.1"/>
    </source>
</evidence>
<feature type="transmembrane region" description="Helical" evidence="7">
    <location>
        <begin position="105"/>
        <end position="124"/>
    </location>
</feature>
<gene>
    <name evidence="10" type="ORF">KHB02_005740</name>
    <name evidence="9" type="ORF">KHB02_21135</name>
</gene>
<dbReference type="EMBL" id="JAGYPE020000006">
    <property type="protein sequence ID" value="MCH6265024.1"/>
    <property type="molecule type" value="Genomic_DNA"/>
</dbReference>
<evidence type="ECO:0000256" key="1">
    <source>
        <dbReference type="ARBA" id="ARBA00004651"/>
    </source>
</evidence>
<keyword evidence="11" id="KW-1185">Reference proteome</keyword>
<feature type="transmembrane region" description="Helical" evidence="7">
    <location>
        <begin position="239"/>
        <end position="260"/>
    </location>
</feature>
<dbReference type="Gene3D" id="1.10.3720.10">
    <property type="entry name" value="MetI-like"/>
    <property type="match status" value="1"/>
</dbReference>
<reference evidence="9" key="1">
    <citation type="submission" date="2021-05" db="EMBL/GenBank/DDBJ databases">
        <title>Novel Bacillus species.</title>
        <authorList>
            <person name="Liu G."/>
        </authorList>
    </citation>
    <scope>NUCLEOTIDE SEQUENCE</scope>
    <source>
        <strain evidence="9 11">FJAT-50051</strain>
    </source>
</reference>
<evidence type="ECO:0000256" key="2">
    <source>
        <dbReference type="ARBA" id="ARBA00022448"/>
    </source>
</evidence>
<evidence type="ECO:0000256" key="7">
    <source>
        <dbReference type="RuleBase" id="RU363032"/>
    </source>
</evidence>
<dbReference type="CDD" id="cd06261">
    <property type="entry name" value="TM_PBP2"/>
    <property type="match status" value="1"/>
</dbReference>
<evidence type="ECO:0000256" key="5">
    <source>
        <dbReference type="ARBA" id="ARBA00022989"/>
    </source>
</evidence>